<reference evidence="1 2" key="1">
    <citation type="submission" date="2019-05" db="EMBL/GenBank/DDBJ databases">
        <authorList>
            <consortium name="Pathogen Informatics"/>
        </authorList>
    </citation>
    <scope>NUCLEOTIDE SEQUENCE [LARGE SCALE GENOMIC DNA]</scope>
    <source>
        <strain evidence="1 2">NCTC12204</strain>
    </source>
</reference>
<proteinExistence type="predicted"/>
<sequence>MSKLPILLVAKDKALYFLPSIDSLDVISGKDLLDPVYFNFFHPKLKEYELIVFLDYGFETEIAAKIRPYTTAKIVLYFWNHLKEEEHFRMLQQAQNESAVDEIYHFDRIEAQKLGLRHNSSFYSKKMKIPQVEVTSDLFFGATDNGRKELAESYRKEFEQRGLTTNYYILPSRGNEQANYLSYADYLALTAQSQGILELMRAGQKGVTLRTFESSFFEKKLVTDNEAIKSYYFYNPQNIFLLQERNLDELPEFLHSPFQPVDPNILNFFDVNNWAQRFLWLDKVDFEKYEYHKED</sequence>
<dbReference type="GeneID" id="56788229"/>
<protein>
    <submittedName>
        <fullName evidence="1">Eps11J</fullName>
    </submittedName>
</protein>
<accession>A0A2A4DNK8</accession>
<dbReference type="EMBL" id="CABEEP010000001">
    <property type="protein sequence ID" value="VTQ60676.1"/>
    <property type="molecule type" value="Genomic_DNA"/>
</dbReference>
<comment type="caution">
    <text evidence="1">The sequence shown here is derived from an EMBL/GenBank/DDBJ whole genome shotgun (WGS) entry which is preliminary data.</text>
</comment>
<dbReference type="RefSeq" id="WP_010738325.1">
    <property type="nucleotide sequence ID" value="NZ_AP027299.1"/>
</dbReference>
<dbReference type="Proteomes" id="UP000352698">
    <property type="component" value="Unassembled WGS sequence"/>
</dbReference>
<evidence type="ECO:0000313" key="2">
    <source>
        <dbReference type="Proteomes" id="UP000352698"/>
    </source>
</evidence>
<organism evidence="1 2">
    <name type="scientific">Enterococcus hirae</name>
    <dbReference type="NCBI Taxonomy" id="1354"/>
    <lineage>
        <taxon>Bacteria</taxon>
        <taxon>Bacillati</taxon>
        <taxon>Bacillota</taxon>
        <taxon>Bacilli</taxon>
        <taxon>Lactobacillales</taxon>
        <taxon>Enterococcaceae</taxon>
        <taxon>Enterococcus</taxon>
    </lineage>
</organism>
<evidence type="ECO:0000313" key="1">
    <source>
        <dbReference type="EMBL" id="VTQ60676.1"/>
    </source>
</evidence>
<name>A0A2A4DNK8_ENTHR</name>
<dbReference type="AlphaFoldDB" id="A0A2A4DNK8"/>
<gene>
    <name evidence="1" type="ORF">NCTC12204_00658</name>
</gene>